<proteinExistence type="predicted"/>
<organism evidence="1 2">
    <name type="scientific">Rhabditophanes sp. KR3021</name>
    <dbReference type="NCBI Taxonomy" id="114890"/>
    <lineage>
        <taxon>Eukaryota</taxon>
        <taxon>Metazoa</taxon>
        <taxon>Ecdysozoa</taxon>
        <taxon>Nematoda</taxon>
        <taxon>Chromadorea</taxon>
        <taxon>Rhabditida</taxon>
        <taxon>Tylenchina</taxon>
        <taxon>Panagrolaimomorpha</taxon>
        <taxon>Strongyloidoidea</taxon>
        <taxon>Alloionematidae</taxon>
        <taxon>Rhabditophanes</taxon>
    </lineage>
</organism>
<name>A0AC35TLG0_9BILA</name>
<dbReference type="Proteomes" id="UP000095286">
    <property type="component" value="Unplaced"/>
</dbReference>
<dbReference type="WBParaSite" id="RSKR_0000178000.1">
    <property type="protein sequence ID" value="RSKR_0000178000.1"/>
    <property type="gene ID" value="RSKR_0000178000"/>
</dbReference>
<sequence length="646" mass="75949">MYSGPSRSKITPRSHGLIGATTYAAFITDICKLNPETLDFSETDGLEKLAKIAKFRTCQKLIEDNKQSFEKSKTHEDFLRKLINVSVTEKLHKINQTELGAHSAFKSEFNNFKELCWNVQPYIINNKVTKWISSNGHPNDAIVEWISANCKESRHLLIVLRHILTLIVSDAVDSKEKYTFIDLINEHLDRMNDNFRAWEMEVCGARNGYINLIHCFVNFLDSTDSIENNDYFIEVDRMIKSLNRFFVDPENVGTFMQNPRKNVLVTYLKELQGNKPTTYVAQMDISDSLNLLTNFEHFNNQARRLEIDANKISTIFDEHWELVERLKIPEYFWYYPEYQSNDVSENFIHLDIRQLDFTENVRETERIQINREHDPHEILLERKRVIEMKKLAYKKELYKFFNSNFFEQTSPGNKHKEVEDHRVRHAFKPVYDHPSCANVLKIREPSKNFYYNKMIQCSATNLGPLNRINGIITRSVDPLVAFKISNTYSEHANSFEMQSLSQKFFAVELDNEEDSWKEASEDREFMDTLAKLKEKKTEFQKKYFALLSESEAENITKLSEIKPKFAFDVAPSDFDCKLNQNILPFEYDETRDFSDVEDAVYPRHRSTATIEKEQKGNVFEDMKLSTSLRTAMNRRMKFEELQKDNK</sequence>
<accession>A0AC35TLG0</accession>
<evidence type="ECO:0000313" key="1">
    <source>
        <dbReference type="Proteomes" id="UP000095286"/>
    </source>
</evidence>
<protein>
    <submittedName>
        <fullName evidence="2">RNA-directed RNA polymerase</fullName>
    </submittedName>
</protein>
<evidence type="ECO:0000313" key="2">
    <source>
        <dbReference type="WBParaSite" id="RSKR_0000178000.1"/>
    </source>
</evidence>
<reference evidence="2" key="1">
    <citation type="submission" date="2016-11" db="UniProtKB">
        <authorList>
            <consortium name="WormBaseParasite"/>
        </authorList>
    </citation>
    <scope>IDENTIFICATION</scope>
    <source>
        <strain evidence="2">KR3021</strain>
    </source>
</reference>